<feature type="compositionally biased region" description="Low complexity" evidence="7">
    <location>
        <begin position="11"/>
        <end position="20"/>
    </location>
</feature>
<evidence type="ECO:0000256" key="4">
    <source>
        <dbReference type="ARBA" id="ARBA00022692"/>
    </source>
</evidence>
<feature type="transmembrane region" description="Helical" evidence="8">
    <location>
        <begin position="697"/>
        <end position="723"/>
    </location>
</feature>
<dbReference type="PANTHER" id="PTHR43867">
    <property type="entry name" value="CELLULOSE SYNTHASE CATALYTIC SUBUNIT A [UDP-FORMING]"/>
    <property type="match status" value="1"/>
</dbReference>
<dbReference type="AlphaFoldDB" id="S3CUH6"/>
<evidence type="ECO:0000256" key="2">
    <source>
        <dbReference type="ARBA" id="ARBA00022676"/>
    </source>
</evidence>
<evidence type="ECO:0000256" key="8">
    <source>
        <dbReference type="SAM" id="Phobius"/>
    </source>
</evidence>
<keyword evidence="3 10" id="KW-0808">Transferase</keyword>
<accession>S3CUH6</accession>
<feature type="transmembrane region" description="Helical" evidence="8">
    <location>
        <begin position="566"/>
        <end position="590"/>
    </location>
</feature>
<keyword evidence="2" id="KW-0328">Glycosyltransferase</keyword>
<dbReference type="Pfam" id="PF13632">
    <property type="entry name" value="Glyco_trans_2_3"/>
    <property type="match status" value="1"/>
</dbReference>
<gene>
    <name evidence="10" type="ORF">F503_01369</name>
</gene>
<proteinExistence type="predicted"/>
<dbReference type="CDD" id="cd06421">
    <property type="entry name" value="CESA_CelA_like"/>
    <property type="match status" value="1"/>
</dbReference>
<dbReference type="SUPFAM" id="SSF53448">
    <property type="entry name" value="Nucleotide-diphospho-sugar transferases"/>
    <property type="match status" value="1"/>
</dbReference>
<dbReference type="eggNOG" id="ENOG502QVIM">
    <property type="taxonomic scope" value="Eukaryota"/>
</dbReference>
<dbReference type="InterPro" id="IPR050321">
    <property type="entry name" value="Glycosyltr_2/OpgH_subfam"/>
</dbReference>
<keyword evidence="6 8" id="KW-0472">Membrane</keyword>
<dbReference type="HOGENOM" id="CLU_016061_0_1_1"/>
<evidence type="ECO:0000313" key="11">
    <source>
        <dbReference type="Proteomes" id="UP000016923"/>
    </source>
</evidence>
<comment type="subcellular location">
    <subcellularLocation>
        <location evidence="1">Membrane</location>
        <topology evidence="1">Multi-pass membrane protein</topology>
    </subcellularLocation>
</comment>
<feature type="transmembrane region" description="Helical" evidence="8">
    <location>
        <begin position="735"/>
        <end position="761"/>
    </location>
</feature>
<evidence type="ECO:0000256" key="1">
    <source>
        <dbReference type="ARBA" id="ARBA00004141"/>
    </source>
</evidence>
<dbReference type="Gene3D" id="3.90.550.10">
    <property type="entry name" value="Spore Coat Polysaccharide Biosynthesis Protein SpsA, Chain A"/>
    <property type="match status" value="1"/>
</dbReference>
<dbReference type="InterPro" id="IPR029044">
    <property type="entry name" value="Nucleotide-diphossugar_trans"/>
</dbReference>
<name>S3CUH6_OPHP1</name>
<dbReference type="EMBL" id="KE148161">
    <property type="protein sequence ID" value="EPE04365.1"/>
    <property type="molecule type" value="Genomic_DNA"/>
</dbReference>
<dbReference type="InterPro" id="IPR001173">
    <property type="entry name" value="Glyco_trans_2-like"/>
</dbReference>
<sequence>MAPDETAPTHSRSPSSNISSIDVAGRLPQRRHTVHYASSPSISSDDDEDEITREKEALKAKYDSQHRRQASDICNDAFGTNTGGQGSSSPGMSEKQPGRGRSQSESLGRRASRRVGGAIVNTIHAIDPLQPRENGNPLDLQVNEVRRLRSTGYATWADFNARRHFQAGPPPSASSALHKYRIEQGPVYVRPGMSESEDDYTITRLAKYDDIEQMSKFRRWAYKLSGVGVVLSVAAYFLYFVLRILYTRDAERTAHQTFWMAWVLIVVEVCVLIPNLLHRLWGLHAIGMRTRPKLRIVGENVPSVDVIITCCGEDDDLVLDTAKAACNIDYPASRFRVIICDDGRSENLQKITERAAAQLFDNLYYRSRPKYPGVPHHFKAGNLNYALDETKKLPGGAANFFAALDADMIPERDWMRALIPHMLQDPKCSMACPPQLFYNVPKDDPLCQSLDLFVHVSEPLKDSLGVAWCTGSGYVMRRSALDSIGGFPVGSLAEDVYTSTMFLGMGWTTAFVHEPLQFGTVPDSLSGHLKQRTRWTIGTIQTSLKLRFCIYGEYVRRMTFFQRLCGFVYTLSSFFTLALVLSMVAAPVVLVTGGNLVPYNDISQLQMLIRVWFASHIINRVNECINYLPSSYLTGQRDARAMLWMSIFQSLCIIQSFCLPTWLGGKVAVFTSSGSQKTEINERDRKLRAPLWRRLKFTIWDCQCFIHLAFIGFTLAAAVLVTYRNVKNTHTTKDMFIAILTHAAWPPIVWLTSLISCWIPIGYAIAPPDCPQREDLLERDPVTGVAYPKEESKKTVNGWASYAAEVQNSLLSLYTCGVFVYSFWLA</sequence>
<dbReference type="GO" id="GO:0016020">
    <property type="term" value="C:membrane"/>
    <property type="evidence" value="ECO:0007669"/>
    <property type="project" value="UniProtKB-SubCell"/>
</dbReference>
<feature type="domain" description="Glycosyltransferase 2-like" evidence="9">
    <location>
        <begin position="403"/>
        <end position="588"/>
    </location>
</feature>
<dbReference type="GO" id="GO:0016757">
    <property type="term" value="F:glycosyltransferase activity"/>
    <property type="evidence" value="ECO:0007669"/>
    <property type="project" value="UniProtKB-KW"/>
</dbReference>
<evidence type="ECO:0000313" key="10">
    <source>
        <dbReference type="EMBL" id="EPE04365.1"/>
    </source>
</evidence>
<feature type="transmembrane region" description="Helical" evidence="8">
    <location>
        <begin position="258"/>
        <end position="281"/>
    </location>
</feature>
<evidence type="ECO:0000256" key="3">
    <source>
        <dbReference type="ARBA" id="ARBA00022679"/>
    </source>
</evidence>
<dbReference type="PANTHER" id="PTHR43867:SF2">
    <property type="entry name" value="CELLULOSE SYNTHASE CATALYTIC SUBUNIT A [UDP-FORMING]"/>
    <property type="match status" value="1"/>
</dbReference>
<dbReference type="STRING" id="1262450.S3CUH6"/>
<evidence type="ECO:0000256" key="7">
    <source>
        <dbReference type="SAM" id="MobiDB-lite"/>
    </source>
</evidence>
<protein>
    <submittedName>
        <fullName evidence="10">Glycosyl transferase</fullName>
    </submittedName>
</protein>
<keyword evidence="5 8" id="KW-1133">Transmembrane helix</keyword>
<organism evidence="10 11">
    <name type="scientific">Ophiostoma piceae (strain UAMH 11346)</name>
    <name type="common">Sap stain fungus</name>
    <dbReference type="NCBI Taxonomy" id="1262450"/>
    <lineage>
        <taxon>Eukaryota</taxon>
        <taxon>Fungi</taxon>
        <taxon>Dikarya</taxon>
        <taxon>Ascomycota</taxon>
        <taxon>Pezizomycotina</taxon>
        <taxon>Sordariomycetes</taxon>
        <taxon>Sordariomycetidae</taxon>
        <taxon>Ophiostomatales</taxon>
        <taxon>Ophiostomataceae</taxon>
        <taxon>Ophiostoma</taxon>
    </lineage>
</organism>
<evidence type="ECO:0000259" key="9">
    <source>
        <dbReference type="Pfam" id="PF13632"/>
    </source>
</evidence>
<dbReference type="VEuPathDB" id="FungiDB:F503_01369"/>
<keyword evidence="11" id="KW-1185">Reference proteome</keyword>
<keyword evidence="4 8" id="KW-0812">Transmembrane</keyword>
<feature type="transmembrane region" description="Helical" evidence="8">
    <location>
        <begin position="642"/>
        <end position="663"/>
    </location>
</feature>
<reference evidence="10 11" key="1">
    <citation type="journal article" date="2013" name="BMC Genomics">
        <title>The genome and transcriptome of the pine saprophyte Ophiostoma piceae, and a comparison with the bark beetle-associated pine pathogen Grosmannia clavigera.</title>
        <authorList>
            <person name="Haridas S."/>
            <person name="Wang Y."/>
            <person name="Lim L."/>
            <person name="Massoumi Alamouti S."/>
            <person name="Jackman S."/>
            <person name="Docking R."/>
            <person name="Robertson G."/>
            <person name="Birol I."/>
            <person name="Bohlmann J."/>
            <person name="Breuil C."/>
        </authorList>
    </citation>
    <scope>NUCLEOTIDE SEQUENCE [LARGE SCALE GENOMIC DNA]</scope>
    <source>
        <strain evidence="10 11">UAMH 11346</strain>
    </source>
</reference>
<dbReference type="OrthoDB" id="72851at2759"/>
<feature type="region of interest" description="Disordered" evidence="7">
    <location>
        <begin position="1"/>
        <end position="115"/>
    </location>
</feature>
<dbReference type="Proteomes" id="UP000016923">
    <property type="component" value="Unassembled WGS sequence"/>
</dbReference>
<feature type="transmembrane region" description="Helical" evidence="8">
    <location>
        <begin position="224"/>
        <end position="246"/>
    </location>
</feature>
<evidence type="ECO:0000256" key="6">
    <source>
        <dbReference type="ARBA" id="ARBA00023136"/>
    </source>
</evidence>
<feature type="compositionally biased region" description="Basic and acidic residues" evidence="7">
    <location>
        <begin position="52"/>
        <end position="70"/>
    </location>
</feature>
<evidence type="ECO:0000256" key="5">
    <source>
        <dbReference type="ARBA" id="ARBA00022989"/>
    </source>
</evidence>